<sequence>MAYLSKIDLECTGRRCFVQYQLLNGRSRRCSTRLTTYTTHMGAFLFWLSSLFRLAPSFLFFWHLQVITSRFSAFTHLVGMASSIECLDDAKGRPDFRVGKHSSLSRTVKPRGTTTRSPTPLHLDVLSTQNLPGSLIFLVLVVQQPIGNVFSSSLSSPASRVGS</sequence>
<comment type="caution">
    <text evidence="2">The sequence shown here is derived from an EMBL/GenBank/DDBJ whole genome shotgun (WGS) entry which is preliminary data.</text>
</comment>
<dbReference type="Proteomes" id="UP001287356">
    <property type="component" value="Unassembled WGS sequence"/>
</dbReference>
<organism evidence="2 3">
    <name type="scientific">Lasiosphaeria ovina</name>
    <dbReference type="NCBI Taxonomy" id="92902"/>
    <lineage>
        <taxon>Eukaryota</taxon>
        <taxon>Fungi</taxon>
        <taxon>Dikarya</taxon>
        <taxon>Ascomycota</taxon>
        <taxon>Pezizomycotina</taxon>
        <taxon>Sordariomycetes</taxon>
        <taxon>Sordariomycetidae</taxon>
        <taxon>Sordariales</taxon>
        <taxon>Lasiosphaeriaceae</taxon>
        <taxon>Lasiosphaeria</taxon>
    </lineage>
</organism>
<keyword evidence="3" id="KW-1185">Reference proteome</keyword>
<keyword evidence="1" id="KW-1133">Transmembrane helix</keyword>
<name>A0AAE0NAQ4_9PEZI</name>
<proteinExistence type="predicted"/>
<evidence type="ECO:0000313" key="2">
    <source>
        <dbReference type="EMBL" id="KAK3376485.1"/>
    </source>
</evidence>
<accession>A0AAE0NAQ4</accession>
<keyword evidence="1" id="KW-0812">Transmembrane</keyword>
<evidence type="ECO:0000256" key="1">
    <source>
        <dbReference type="SAM" id="Phobius"/>
    </source>
</evidence>
<keyword evidence="1" id="KW-0472">Membrane</keyword>
<gene>
    <name evidence="2" type="ORF">B0T24DRAFT_220834</name>
</gene>
<evidence type="ECO:0000313" key="3">
    <source>
        <dbReference type="Proteomes" id="UP001287356"/>
    </source>
</evidence>
<reference evidence="2" key="2">
    <citation type="submission" date="2023-06" db="EMBL/GenBank/DDBJ databases">
        <authorList>
            <consortium name="Lawrence Berkeley National Laboratory"/>
            <person name="Haridas S."/>
            <person name="Hensen N."/>
            <person name="Bonometti L."/>
            <person name="Westerberg I."/>
            <person name="Brannstrom I.O."/>
            <person name="Guillou S."/>
            <person name="Cros-Aarteil S."/>
            <person name="Calhoun S."/>
            <person name="Kuo A."/>
            <person name="Mondo S."/>
            <person name="Pangilinan J."/>
            <person name="Riley R."/>
            <person name="Labutti K."/>
            <person name="Andreopoulos B."/>
            <person name="Lipzen A."/>
            <person name="Chen C."/>
            <person name="Yanf M."/>
            <person name="Daum C."/>
            <person name="Ng V."/>
            <person name="Clum A."/>
            <person name="Steindorff A."/>
            <person name="Ohm R."/>
            <person name="Martin F."/>
            <person name="Silar P."/>
            <person name="Natvig D."/>
            <person name="Lalanne C."/>
            <person name="Gautier V."/>
            <person name="Ament-Velasquez S.L."/>
            <person name="Kruys A."/>
            <person name="Hutchinson M.I."/>
            <person name="Powell A.J."/>
            <person name="Barry K."/>
            <person name="Miller A.N."/>
            <person name="Grigoriev I.V."/>
            <person name="Debuchy R."/>
            <person name="Gladieux P."/>
            <person name="Thoren M.H."/>
            <person name="Johannesson H."/>
        </authorList>
    </citation>
    <scope>NUCLEOTIDE SEQUENCE</scope>
    <source>
        <strain evidence="2">CBS 958.72</strain>
    </source>
</reference>
<dbReference type="AlphaFoldDB" id="A0AAE0NAQ4"/>
<dbReference type="EMBL" id="JAULSN010000003">
    <property type="protein sequence ID" value="KAK3376485.1"/>
    <property type="molecule type" value="Genomic_DNA"/>
</dbReference>
<feature type="transmembrane region" description="Helical" evidence="1">
    <location>
        <begin position="44"/>
        <end position="64"/>
    </location>
</feature>
<reference evidence="2" key="1">
    <citation type="journal article" date="2023" name="Mol. Phylogenet. Evol.">
        <title>Genome-scale phylogeny and comparative genomics of the fungal order Sordariales.</title>
        <authorList>
            <person name="Hensen N."/>
            <person name="Bonometti L."/>
            <person name="Westerberg I."/>
            <person name="Brannstrom I.O."/>
            <person name="Guillou S."/>
            <person name="Cros-Aarteil S."/>
            <person name="Calhoun S."/>
            <person name="Haridas S."/>
            <person name="Kuo A."/>
            <person name="Mondo S."/>
            <person name="Pangilinan J."/>
            <person name="Riley R."/>
            <person name="LaButti K."/>
            <person name="Andreopoulos B."/>
            <person name="Lipzen A."/>
            <person name="Chen C."/>
            <person name="Yan M."/>
            <person name="Daum C."/>
            <person name="Ng V."/>
            <person name="Clum A."/>
            <person name="Steindorff A."/>
            <person name="Ohm R.A."/>
            <person name="Martin F."/>
            <person name="Silar P."/>
            <person name="Natvig D.O."/>
            <person name="Lalanne C."/>
            <person name="Gautier V."/>
            <person name="Ament-Velasquez S.L."/>
            <person name="Kruys A."/>
            <person name="Hutchinson M.I."/>
            <person name="Powell A.J."/>
            <person name="Barry K."/>
            <person name="Miller A.N."/>
            <person name="Grigoriev I.V."/>
            <person name="Debuchy R."/>
            <person name="Gladieux P."/>
            <person name="Hiltunen Thoren M."/>
            <person name="Johannesson H."/>
        </authorList>
    </citation>
    <scope>NUCLEOTIDE SEQUENCE</scope>
    <source>
        <strain evidence="2">CBS 958.72</strain>
    </source>
</reference>
<protein>
    <submittedName>
        <fullName evidence="2">Uncharacterized protein</fullName>
    </submittedName>
</protein>